<accession>A0A1R0GXH3</accession>
<gene>
    <name evidence="1" type="ORF">AYI68_g4302</name>
</gene>
<sequence length="95" mass="11273">MFNEKGSLENSDLERPKIDNYETINDNGFDLNGDWWNKFYVNSSELHDFTVQMFELYLFYPKILLQMDPNFINQYEPGCISSVIEQKIYSAIRSV</sequence>
<keyword evidence="2" id="KW-1185">Reference proteome</keyword>
<evidence type="ECO:0000313" key="2">
    <source>
        <dbReference type="Proteomes" id="UP000187455"/>
    </source>
</evidence>
<reference evidence="1 2" key="1">
    <citation type="journal article" date="2016" name="Mol. Biol. Evol.">
        <title>Genome-Wide Survey of Gut Fungi (Harpellales) Reveals the First Horizontally Transferred Ubiquitin Gene from a Mosquito Host.</title>
        <authorList>
            <person name="Wang Y."/>
            <person name="White M.M."/>
            <person name="Kvist S."/>
            <person name="Moncalvo J.M."/>
        </authorList>
    </citation>
    <scope>NUCLEOTIDE SEQUENCE [LARGE SCALE GENOMIC DNA]</scope>
    <source>
        <strain evidence="1 2">ALG-7-W6</strain>
    </source>
</reference>
<dbReference type="EMBL" id="LSSL01002330">
    <property type="protein sequence ID" value="OLY81589.1"/>
    <property type="molecule type" value="Genomic_DNA"/>
</dbReference>
<proteinExistence type="predicted"/>
<comment type="caution">
    <text evidence="1">The sequence shown here is derived from an EMBL/GenBank/DDBJ whole genome shotgun (WGS) entry which is preliminary data.</text>
</comment>
<organism evidence="1 2">
    <name type="scientific">Smittium mucronatum</name>
    <dbReference type="NCBI Taxonomy" id="133383"/>
    <lineage>
        <taxon>Eukaryota</taxon>
        <taxon>Fungi</taxon>
        <taxon>Fungi incertae sedis</taxon>
        <taxon>Zoopagomycota</taxon>
        <taxon>Kickxellomycotina</taxon>
        <taxon>Harpellomycetes</taxon>
        <taxon>Harpellales</taxon>
        <taxon>Legeriomycetaceae</taxon>
        <taxon>Smittium</taxon>
    </lineage>
</organism>
<dbReference type="Proteomes" id="UP000187455">
    <property type="component" value="Unassembled WGS sequence"/>
</dbReference>
<protein>
    <submittedName>
        <fullName evidence="1">Uncharacterized protein</fullName>
    </submittedName>
</protein>
<name>A0A1R0GXH3_9FUNG</name>
<evidence type="ECO:0000313" key="1">
    <source>
        <dbReference type="EMBL" id="OLY81589.1"/>
    </source>
</evidence>
<dbReference type="AlphaFoldDB" id="A0A1R0GXH3"/>